<protein>
    <submittedName>
        <fullName evidence="7">Activator-dependent family glycosyltransferase</fullName>
    </submittedName>
</protein>
<dbReference type="RefSeq" id="WP_369172884.1">
    <property type="nucleotide sequence ID" value="NZ_CP163439.1"/>
</dbReference>
<comment type="similarity">
    <text evidence="1">Belongs to the glycosyltransferase 28 family.</text>
</comment>
<dbReference type="GO" id="GO:0008194">
    <property type="term" value="F:UDP-glycosyltransferase activity"/>
    <property type="evidence" value="ECO:0007669"/>
    <property type="project" value="InterPro"/>
</dbReference>
<organism evidence="7">
    <name type="scientific">Streptomyces sp. R28</name>
    <dbReference type="NCBI Taxonomy" id="3238628"/>
    <lineage>
        <taxon>Bacteria</taxon>
        <taxon>Bacillati</taxon>
        <taxon>Actinomycetota</taxon>
        <taxon>Actinomycetes</taxon>
        <taxon>Kitasatosporales</taxon>
        <taxon>Streptomycetaceae</taxon>
        <taxon>Streptomyces</taxon>
    </lineage>
</organism>
<dbReference type="PANTHER" id="PTHR48050:SF13">
    <property type="entry name" value="STEROL 3-BETA-GLUCOSYLTRANSFERASE UGT80A2"/>
    <property type="match status" value="1"/>
</dbReference>
<dbReference type="InterPro" id="IPR002213">
    <property type="entry name" value="UDP_glucos_trans"/>
</dbReference>
<keyword evidence="4" id="KW-0045">Antibiotic biosynthesis</keyword>
<dbReference type="Gene3D" id="3.40.50.2000">
    <property type="entry name" value="Glycogen Phosphorylase B"/>
    <property type="match status" value="2"/>
</dbReference>
<dbReference type="InterPro" id="IPR050426">
    <property type="entry name" value="Glycosyltransferase_28"/>
</dbReference>
<feature type="domain" description="Erythromycin biosynthesis protein CIII-like N-terminal" evidence="6">
    <location>
        <begin position="22"/>
        <end position="277"/>
    </location>
</feature>
<dbReference type="GO" id="GO:0016758">
    <property type="term" value="F:hexosyltransferase activity"/>
    <property type="evidence" value="ECO:0007669"/>
    <property type="project" value="UniProtKB-ARBA"/>
</dbReference>
<keyword evidence="2" id="KW-0328">Glycosyltransferase</keyword>
<dbReference type="EMBL" id="CP163439">
    <property type="protein sequence ID" value="XDQ38180.1"/>
    <property type="molecule type" value="Genomic_DNA"/>
</dbReference>
<dbReference type="Pfam" id="PF21036">
    <property type="entry name" value="EryCIII-like_N"/>
    <property type="match status" value="1"/>
</dbReference>
<keyword evidence="3" id="KW-0808">Transferase</keyword>
<gene>
    <name evidence="7" type="ORF">AB5J49_35175</name>
</gene>
<dbReference type="SUPFAM" id="SSF53756">
    <property type="entry name" value="UDP-Glycosyltransferase/glycogen phosphorylase"/>
    <property type="match status" value="1"/>
</dbReference>
<evidence type="ECO:0000259" key="5">
    <source>
        <dbReference type="Pfam" id="PF06722"/>
    </source>
</evidence>
<dbReference type="InterPro" id="IPR048284">
    <property type="entry name" value="EryCIII-like_N"/>
</dbReference>
<evidence type="ECO:0000256" key="1">
    <source>
        <dbReference type="ARBA" id="ARBA00006962"/>
    </source>
</evidence>
<dbReference type="CDD" id="cd03784">
    <property type="entry name" value="GT1_Gtf-like"/>
    <property type="match status" value="1"/>
</dbReference>
<dbReference type="Pfam" id="PF06722">
    <property type="entry name" value="EryCIII-like_C"/>
    <property type="match status" value="1"/>
</dbReference>
<evidence type="ECO:0000256" key="4">
    <source>
        <dbReference type="ARBA" id="ARBA00023194"/>
    </source>
</evidence>
<accession>A0AB39Q9C8</accession>
<dbReference type="GO" id="GO:0017000">
    <property type="term" value="P:antibiotic biosynthetic process"/>
    <property type="evidence" value="ECO:0007669"/>
    <property type="project" value="UniProtKB-KW"/>
</dbReference>
<evidence type="ECO:0000259" key="6">
    <source>
        <dbReference type="Pfam" id="PF21036"/>
    </source>
</evidence>
<proteinExistence type="inferred from homology"/>
<sequence>MRVLFATVSEKSHMYSMVPLAWAMSTAGHEVRMASSPSLTGAITRTGLTAVPVGSDHRLYEGFAAHQDLVARIYDARKRDDRAQARELYRTLHALLENEVADWSEPSAERQTWQSVLTKYQANVEHLYRVYNDGMVDELVELARAWRPDLVIWSPLTYAAPVAARLVGAAHARLLWSVDIYATMREVFLDLREQQPPERRADPLGAWLAGHLGRHGGDFAEEVTTGQWTIDPNPASVQLPSHVQRVPVRHVPYNGPSVEPDWVRRPSGLPRVFFTPGHSSAAVIGASFMPVQEVLDAVADLDIEFVAALPARETEAVLRVPDNTRVVDFVPLHTLLPSCSAIVHHGGFGGWSAALLHGVPQFLLPVRFSDLWTKATLLDAQGGGAYLHASEVTAQTLRTGLARLLSEPSYRTSAARLRQEMLDAPTPNALVPTLEKLTEERRGTRP</sequence>
<evidence type="ECO:0000256" key="3">
    <source>
        <dbReference type="ARBA" id="ARBA00022679"/>
    </source>
</evidence>
<dbReference type="InterPro" id="IPR030953">
    <property type="entry name" value="Glycosyl_450act"/>
</dbReference>
<dbReference type="PANTHER" id="PTHR48050">
    <property type="entry name" value="STEROL 3-BETA-GLUCOSYLTRANSFERASE"/>
    <property type="match status" value="1"/>
</dbReference>
<evidence type="ECO:0000256" key="2">
    <source>
        <dbReference type="ARBA" id="ARBA00022676"/>
    </source>
</evidence>
<evidence type="ECO:0000313" key="7">
    <source>
        <dbReference type="EMBL" id="XDQ38180.1"/>
    </source>
</evidence>
<dbReference type="AlphaFoldDB" id="A0AB39Q9C8"/>
<reference evidence="7" key="1">
    <citation type="submission" date="2024-07" db="EMBL/GenBank/DDBJ databases">
        <authorList>
            <person name="Yu S.T."/>
        </authorList>
    </citation>
    <scope>NUCLEOTIDE SEQUENCE</scope>
    <source>
        <strain evidence="7">R28</strain>
    </source>
</reference>
<dbReference type="FunFam" id="3.40.50.2000:FF:000072">
    <property type="entry name" value="Glycosyl transferase"/>
    <property type="match status" value="1"/>
</dbReference>
<dbReference type="NCBIfam" id="TIGR04516">
    <property type="entry name" value="glycosyl_450act"/>
    <property type="match status" value="1"/>
</dbReference>
<feature type="domain" description="Erythromycin biosynthesis protein CIII-like C-terminal" evidence="5">
    <location>
        <begin position="293"/>
        <end position="437"/>
    </location>
</feature>
<name>A0AB39Q9C8_9ACTN</name>
<dbReference type="InterPro" id="IPR010610">
    <property type="entry name" value="EryCIII-like_C"/>
</dbReference>